<dbReference type="InterPro" id="IPR036860">
    <property type="entry name" value="SH2_dom_sf"/>
</dbReference>
<feature type="compositionally biased region" description="Low complexity" evidence="2">
    <location>
        <begin position="44"/>
        <end position="54"/>
    </location>
</feature>
<dbReference type="GO" id="GO:0001784">
    <property type="term" value="F:phosphotyrosine residue binding"/>
    <property type="evidence" value="ECO:0007669"/>
    <property type="project" value="InterPro"/>
</dbReference>
<name>A0A4W3IXJ1_CALMI</name>
<evidence type="ECO:0000313" key="4">
    <source>
        <dbReference type="Ensembl" id="ENSCMIP00000034227.1"/>
    </source>
</evidence>
<dbReference type="Gene3D" id="1.10.840.10">
    <property type="entry name" value="Ras guanine-nucleotide exchange factors catalytic domain"/>
    <property type="match status" value="2"/>
</dbReference>
<dbReference type="OMA" id="MVHNSRM"/>
<dbReference type="AlphaFoldDB" id="A0A4W3IXJ1"/>
<evidence type="ECO:0000313" key="5">
    <source>
        <dbReference type="Proteomes" id="UP000314986"/>
    </source>
</evidence>
<organism evidence="4 5">
    <name type="scientific">Callorhinchus milii</name>
    <name type="common">Ghost shark</name>
    <dbReference type="NCBI Taxonomy" id="7868"/>
    <lineage>
        <taxon>Eukaryota</taxon>
        <taxon>Metazoa</taxon>
        <taxon>Chordata</taxon>
        <taxon>Craniata</taxon>
        <taxon>Vertebrata</taxon>
        <taxon>Chondrichthyes</taxon>
        <taxon>Holocephali</taxon>
        <taxon>Chimaeriformes</taxon>
        <taxon>Callorhinchidae</taxon>
        <taxon>Callorhinchus</taxon>
    </lineage>
</organism>
<dbReference type="InterPro" id="IPR036964">
    <property type="entry name" value="RASGEF_cat_dom_sf"/>
</dbReference>
<dbReference type="CDD" id="cd10337">
    <property type="entry name" value="SH2_BCAR3"/>
    <property type="match status" value="1"/>
</dbReference>
<feature type="compositionally biased region" description="Polar residues" evidence="2">
    <location>
        <begin position="354"/>
        <end position="363"/>
    </location>
</feature>
<dbReference type="PROSITE" id="PS50001">
    <property type="entry name" value="SH2"/>
    <property type="match status" value="1"/>
</dbReference>
<dbReference type="PANTHER" id="PTHR14247">
    <property type="entry name" value="BREAST CANCER ANTI-ESTROGEN RESISTANCE PROTEIN 3 HOMOLOG-LIKE PROTEIN"/>
    <property type="match status" value="1"/>
</dbReference>
<feature type="region of interest" description="Disordered" evidence="2">
    <location>
        <begin position="316"/>
        <end position="368"/>
    </location>
</feature>
<reference evidence="5" key="1">
    <citation type="journal article" date="2006" name="Science">
        <title>Ancient noncoding elements conserved in the human genome.</title>
        <authorList>
            <person name="Venkatesh B."/>
            <person name="Kirkness E.F."/>
            <person name="Loh Y.H."/>
            <person name="Halpern A.L."/>
            <person name="Lee A.P."/>
            <person name="Johnson J."/>
            <person name="Dandona N."/>
            <person name="Viswanathan L.D."/>
            <person name="Tay A."/>
            <person name="Venter J.C."/>
            <person name="Strausberg R.L."/>
            <person name="Brenner S."/>
        </authorList>
    </citation>
    <scope>NUCLEOTIDE SEQUENCE [LARGE SCALE GENOMIC DNA]</scope>
</reference>
<evidence type="ECO:0000256" key="2">
    <source>
        <dbReference type="SAM" id="MobiDB-lite"/>
    </source>
</evidence>
<dbReference type="InterPro" id="IPR000980">
    <property type="entry name" value="SH2"/>
</dbReference>
<evidence type="ECO:0000256" key="1">
    <source>
        <dbReference type="PROSITE-ProRule" id="PRU00191"/>
    </source>
</evidence>
<dbReference type="STRING" id="7868.ENSCMIP00000034227"/>
<keyword evidence="1" id="KW-0727">SH2 domain</keyword>
<reference evidence="4" key="5">
    <citation type="submission" date="2025-09" db="UniProtKB">
        <authorList>
            <consortium name="Ensembl"/>
        </authorList>
    </citation>
    <scope>IDENTIFICATION</scope>
</reference>
<feature type="region of interest" description="Disordered" evidence="2">
    <location>
        <begin position="424"/>
        <end position="473"/>
    </location>
</feature>
<keyword evidence="5" id="KW-1185">Reference proteome</keyword>
<feature type="compositionally biased region" description="Polar residues" evidence="2">
    <location>
        <begin position="429"/>
        <end position="438"/>
    </location>
</feature>
<dbReference type="GeneTree" id="ENSGT00940000154130"/>
<protein>
    <submittedName>
        <fullName evidence="4">SH2 domain containing 3C</fullName>
    </submittedName>
</protein>
<reference evidence="5" key="3">
    <citation type="journal article" date="2014" name="Nature">
        <title>Elephant shark genome provides unique insights into gnathostome evolution.</title>
        <authorList>
            <consortium name="International Elephant Shark Genome Sequencing Consortium"/>
            <person name="Venkatesh B."/>
            <person name="Lee A.P."/>
            <person name="Ravi V."/>
            <person name="Maurya A.K."/>
            <person name="Lian M.M."/>
            <person name="Swann J.B."/>
            <person name="Ohta Y."/>
            <person name="Flajnik M.F."/>
            <person name="Sutoh Y."/>
            <person name="Kasahara M."/>
            <person name="Hoon S."/>
            <person name="Gangu V."/>
            <person name="Roy S.W."/>
            <person name="Irimia M."/>
            <person name="Korzh V."/>
            <person name="Kondrychyn I."/>
            <person name="Lim Z.W."/>
            <person name="Tay B.H."/>
            <person name="Tohari S."/>
            <person name="Kong K.W."/>
            <person name="Ho S."/>
            <person name="Lorente-Galdos B."/>
            <person name="Quilez J."/>
            <person name="Marques-Bonet T."/>
            <person name="Raney B.J."/>
            <person name="Ingham P.W."/>
            <person name="Tay A."/>
            <person name="Hillier L.W."/>
            <person name="Minx P."/>
            <person name="Boehm T."/>
            <person name="Wilson R.K."/>
            <person name="Brenner S."/>
            <person name="Warren W.C."/>
        </authorList>
    </citation>
    <scope>NUCLEOTIDE SEQUENCE [LARGE SCALE GENOMIC DNA]</scope>
</reference>
<dbReference type="Gene3D" id="3.30.505.10">
    <property type="entry name" value="SH2 domain"/>
    <property type="match status" value="1"/>
</dbReference>
<proteinExistence type="predicted"/>
<reference evidence="5" key="2">
    <citation type="journal article" date="2007" name="PLoS Biol.">
        <title>Survey sequencing and comparative analysis of the elephant shark (Callorhinchus milii) genome.</title>
        <authorList>
            <person name="Venkatesh B."/>
            <person name="Kirkness E.F."/>
            <person name="Loh Y.H."/>
            <person name="Halpern A.L."/>
            <person name="Lee A.P."/>
            <person name="Johnson J."/>
            <person name="Dandona N."/>
            <person name="Viswanathan L.D."/>
            <person name="Tay A."/>
            <person name="Venter J.C."/>
            <person name="Strausberg R.L."/>
            <person name="Brenner S."/>
        </authorList>
    </citation>
    <scope>NUCLEOTIDE SEQUENCE [LARGE SCALE GENOMIC DNA]</scope>
</reference>
<sequence length="825" mass="90219">MRGGRGEEEGRRGGGEERTEGGRRMERRGEFLRFNFGSLTNLPRSLSLRRSSSSATEGRKRGRGREPECLSVHNETMDDLETVPRSPGYARSDEMYTHMGTMPRCNSNRAKKLGKAPPNGQNQGNVRQNPLPPLPSDSGEQPPQPPSQQTAPAQPDTHPRVGTNTTNNAPTPTPTHYPQNLIAPPTHYPHSPAIGFPLTWVSLLILAREQVSENLVQQNGDFLIRDSLTSVGDYVLTSRWRGDPLHFRISKVLLKPSVAYTRVQYLLDNQSFHTVPSLVSFYVGNRKPVSEQSGAIICSPINRTLPLRYLEASYGLSGSKHGPSPSAPAQRGSYIKRRSVTMTDGLTSDKIIKSNGSSNSTPSPHHKEAMRNVALSMDQIKDMHSAMSPVNEVALSPEYSTSEYCPAPGHPHGSIITRLSSPVLRRSSEPQLSPSPGSQDPGPCPERPTPSSSSQHCPSPGPSPSLSASQPEGGQYCQLSPLLVAERERHQSYVARLRGEESPGVGGSGLEADTYLPSVPGKEGERLTFSPPVVELTSSFRPSAFHSLLIPWENKPLEMAVLKKVKELLAKEDTKTIAKHITKVDCTVARILGVTKEMRKQMGVGSGLELLTLPHGHQLRLDLIERWGLLGVGGVGVLCGEVGGVGGCVRPGVTLALVPAQITRLEQTWAALRQRHTEGAVLYEKKLKPFLKTLNEGKELSPLTNTTFPHVLPLVTLLERGAATGQRPEPWESSESGVEVVMAHLEAGRTVAHHGGLYRTNANLRLQGFQENEQIMEIFQTEFQMRLLWGCKGASGSQAERYQKFDKVLSALSNKLEPTVRHSEL</sequence>
<reference evidence="4" key="4">
    <citation type="submission" date="2025-08" db="UniProtKB">
        <authorList>
            <consortium name="Ensembl"/>
        </authorList>
    </citation>
    <scope>IDENTIFICATION</scope>
</reference>
<dbReference type="GO" id="GO:0005085">
    <property type="term" value="F:guanyl-nucleotide exchange factor activity"/>
    <property type="evidence" value="ECO:0007669"/>
    <property type="project" value="InterPro"/>
</dbReference>
<dbReference type="GO" id="GO:0007264">
    <property type="term" value="P:small GTPase-mediated signal transduction"/>
    <property type="evidence" value="ECO:0007669"/>
    <property type="project" value="InterPro"/>
</dbReference>
<dbReference type="SMART" id="SM00252">
    <property type="entry name" value="SH2"/>
    <property type="match status" value="1"/>
</dbReference>
<feature type="compositionally biased region" description="Polar residues" evidence="2">
    <location>
        <begin position="119"/>
        <end position="128"/>
    </location>
</feature>
<dbReference type="FunFam" id="3.30.505.10:FF:000013">
    <property type="entry name" value="SH2 domain-containing protein 3C isoform X1"/>
    <property type="match status" value="1"/>
</dbReference>
<dbReference type="Proteomes" id="UP000314986">
    <property type="component" value="Unassembled WGS sequence"/>
</dbReference>
<feature type="region of interest" description="Disordered" evidence="2">
    <location>
        <begin position="1"/>
        <end position="184"/>
    </location>
</feature>
<dbReference type="PANTHER" id="PTHR14247:SF6">
    <property type="entry name" value="SH2 DOMAIN-CONTAINING PROTEIN 3C"/>
    <property type="match status" value="1"/>
</dbReference>
<dbReference type="Pfam" id="PF00017">
    <property type="entry name" value="SH2"/>
    <property type="match status" value="1"/>
</dbReference>
<dbReference type="InterPro" id="IPR051853">
    <property type="entry name" value="SH2-Ras-GEF_adapter"/>
</dbReference>
<dbReference type="SUPFAM" id="SSF55550">
    <property type="entry name" value="SH2 domain"/>
    <property type="match status" value="1"/>
</dbReference>
<dbReference type="InParanoid" id="A0A4W3IXJ1"/>
<dbReference type="Ensembl" id="ENSCMIT00000034743.1">
    <property type="protein sequence ID" value="ENSCMIP00000034227.1"/>
    <property type="gene ID" value="ENSCMIG00000014516.1"/>
</dbReference>
<accession>A0A4W3IXJ1</accession>
<evidence type="ECO:0000259" key="3">
    <source>
        <dbReference type="PROSITE" id="PS50001"/>
    </source>
</evidence>
<feature type="compositionally biased region" description="Basic and acidic residues" evidence="2">
    <location>
        <begin position="1"/>
        <end position="31"/>
    </location>
</feature>
<feature type="domain" description="SH2" evidence="3">
    <location>
        <begin position="200"/>
        <end position="301"/>
    </location>
</feature>
<dbReference type="InterPro" id="IPR044102">
    <property type="entry name" value="SH2_SHEP1/BCAR3/NSP1"/>
</dbReference>